<dbReference type="eggNOG" id="COG1462">
    <property type="taxonomic scope" value="Bacteria"/>
</dbReference>
<dbReference type="BioCyc" id="BSUB633149:G1GM8-395-MONOMER"/>
<evidence type="ECO:0000256" key="1">
    <source>
        <dbReference type="SAM" id="SignalP"/>
    </source>
</evidence>
<evidence type="ECO:0008006" key="4">
    <source>
        <dbReference type="Google" id="ProtNLM"/>
    </source>
</evidence>
<dbReference type="InParanoid" id="D9QJV8"/>
<keyword evidence="1" id="KW-0732">Signal</keyword>
<dbReference type="Pfam" id="PF03783">
    <property type="entry name" value="CsgG"/>
    <property type="match status" value="1"/>
</dbReference>
<dbReference type="InterPro" id="IPR005534">
    <property type="entry name" value="Curli_assmbl/transp-comp_CsgG"/>
</dbReference>
<evidence type="ECO:0000313" key="2">
    <source>
        <dbReference type="EMBL" id="ADK99709.1"/>
    </source>
</evidence>
<sequence>MIRPGSMSAIGLVALLLAGCATSPSLTTFEREFARTGRQTESLAQCLAASAEATRPILAVGSVADLTGRQTFATGRVVTQGAGLFLSADLATFGIRLAERQDTSVLDSETRLLVSDTTPGETGRIAGSRYYVSGAIVTADPADAAGLQGQAIGGAGVTLSSTEMRRRVVVSIRIIDSRSLLIAAVGTYERIAVSTDQSLSISDPSSLDVLRFDARRSENDGLDLATRLAIREAARDIAVWLSGSDACGGYSAGFRPASREGTPVTPVATIAELVPAAPSPTGDPAERLEQLGAVPAPRHWEGLGGRTLRPGPWVLERPATRAGARVPRIVLGAVGENAGAPRGT</sequence>
<dbReference type="GO" id="GO:0030288">
    <property type="term" value="C:outer membrane-bounded periplasmic space"/>
    <property type="evidence" value="ECO:0007669"/>
    <property type="project" value="InterPro"/>
</dbReference>
<organism evidence="2 3">
    <name type="scientific">Brevundimonas subvibrioides (strain ATCC 15264 / DSM 4735 / LMG 14903 / NBRC 16000 / CB 81)</name>
    <name type="common">Caulobacter subvibrioides</name>
    <dbReference type="NCBI Taxonomy" id="633149"/>
    <lineage>
        <taxon>Bacteria</taxon>
        <taxon>Pseudomonadati</taxon>
        <taxon>Pseudomonadota</taxon>
        <taxon>Alphaproteobacteria</taxon>
        <taxon>Caulobacterales</taxon>
        <taxon>Caulobacteraceae</taxon>
        <taxon>Brevundimonas</taxon>
    </lineage>
</organism>
<protein>
    <recommendedName>
        <fullName evidence="4">Curli production assembly/transport component CsgG</fullName>
    </recommendedName>
</protein>
<name>D9QJV8_BRESC</name>
<keyword evidence="3" id="KW-1185">Reference proteome</keyword>
<dbReference type="PROSITE" id="PS51257">
    <property type="entry name" value="PROKAR_LIPOPROTEIN"/>
    <property type="match status" value="1"/>
</dbReference>
<dbReference type="AlphaFoldDB" id="D9QJV8"/>
<proteinExistence type="predicted"/>
<dbReference type="Proteomes" id="UP000002696">
    <property type="component" value="Chromosome"/>
</dbReference>
<reference evidence="3" key="1">
    <citation type="journal article" date="2011" name="J. Bacteriol.">
        <title>Genome sequences of eight morphologically diverse alphaproteobacteria.</title>
        <authorList>
            <consortium name="US DOE Joint Genome Institute"/>
            <person name="Brown P.J."/>
            <person name="Kysela D.T."/>
            <person name="Buechlein A."/>
            <person name="Hemmerich C."/>
            <person name="Brun Y.V."/>
        </authorList>
    </citation>
    <scope>NUCLEOTIDE SEQUENCE [LARGE SCALE GENOMIC DNA]</scope>
    <source>
        <strain evidence="3">ATCC 15264 / DSM 4735 / LMG 14903 / NBRC 16000 / CB 81</strain>
    </source>
</reference>
<dbReference type="KEGG" id="bsb:Bresu_0395"/>
<accession>D9QJV8</accession>
<feature type="chain" id="PRO_5003126896" description="Curli production assembly/transport component CsgG" evidence="1">
    <location>
        <begin position="24"/>
        <end position="344"/>
    </location>
</feature>
<dbReference type="HOGENOM" id="CLU_805799_0_0_5"/>
<dbReference type="EMBL" id="CP002102">
    <property type="protein sequence ID" value="ADK99709.1"/>
    <property type="molecule type" value="Genomic_DNA"/>
</dbReference>
<feature type="signal peptide" evidence="1">
    <location>
        <begin position="1"/>
        <end position="23"/>
    </location>
</feature>
<evidence type="ECO:0000313" key="3">
    <source>
        <dbReference type="Proteomes" id="UP000002696"/>
    </source>
</evidence>
<dbReference type="STRING" id="633149.Bresu_0395"/>
<dbReference type="Gene3D" id="3.40.50.10610">
    <property type="entry name" value="ABC-type transport auxiliary lipoprotein component"/>
    <property type="match status" value="1"/>
</dbReference>
<gene>
    <name evidence="2" type="ordered locus">Bresu_0395</name>
</gene>